<name>A0A2K1IA74_PHYPA</name>
<reference evidence="1 3" key="2">
    <citation type="journal article" date="2018" name="Plant J.">
        <title>The Physcomitrella patens chromosome-scale assembly reveals moss genome structure and evolution.</title>
        <authorList>
            <person name="Lang D."/>
            <person name="Ullrich K.K."/>
            <person name="Murat F."/>
            <person name="Fuchs J."/>
            <person name="Jenkins J."/>
            <person name="Haas F.B."/>
            <person name="Piednoel M."/>
            <person name="Gundlach H."/>
            <person name="Van Bel M."/>
            <person name="Meyberg R."/>
            <person name="Vives C."/>
            <person name="Morata J."/>
            <person name="Symeonidi A."/>
            <person name="Hiss M."/>
            <person name="Muchero W."/>
            <person name="Kamisugi Y."/>
            <person name="Saleh O."/>
            <person name="Blanc G."/>
            <person name="Decker E.L."/>
            <person name="van Gessel N."/>
            <person name="Grimwood J."/>
            <person name="Hayes R.D."/>
            <person name="Graham S.W."/>
            <person name="Gunter L.E."/>
            <person name="McDaniel S.F."/>
            <person name="Hoernstein S.N.W."/>
            <person name="Larsson A."/>
            <person name="Li F.W."/>
            <person name="Perroud P.F."/>
            <person name="Phillips J."/>
            <person name="Ranjan P."/>
            <person name="Rokshar D.S."/>
            <person name="Rothfels C.J."/>
            <person name="Schneider L."/>
            <person name="Shu S."/>
            <person name="Stevenson D.W."/>
            <person name="Thummler F."/>
            <person name="Tillich M."/>
            <person name="Villarreal Aguilar J.C."/>
            <person name="Widiez T."/>
            <person name="Wong G.K."/>
            <person name="Wymore A."/>
            <person name="Zhang Y."/>
            <person name="Zimmer A.D."/>
            <person name="Quatrano R.S."/>
            <person name="Mayer K.F.X."/>
            <person name="Goodstein D."/>
            <person name="Casacuberta J.M."/>
            <person name="Vandepoele K."/>
            <person name="Reski R."/>
            <person name="Cuming A.C."/>
            <person name="Tuskan G.A."/>
            <person name="Maumus F."/>
            <person name="Salse J."/>
            <person name="Schmutz J."/>
            <person name="Rensing S.A."/>
        </authorList>
    </citation>
    <scope>NUCLEOTIDE SEQUENCE [LARGE SCALE GENOMIC DNA]</scope>
    <source>
        <strain evidence="2 3">cv. Gransden 2004</strain>
    </source>
</reference>
<protein>
    <recommendedName>
        <fullName evidence="4">Reverse transcriptase domain-containing protein</fullName>
    </recommendedName>
</protein>
<organism evidence="1">
    <name type="scientific">Physcomitrium patens</name>
    <name type="common">Spreading-leaved earth moss</name>
    <name type="synonym">Physcomitrella patens</name>
    <dbReference type="NCBI Taxonomy" id="3218"/>
    <lineage>
        <taxon>Eukaryota</taxon>
        <taxon>Viridiplantae</taxon>
        <taxon>Streptophyta</taxon>
        <taxon>Embryophyta</taxon>
        <taxon>Bryophyta</taxon>
        <taxon>Bryophytina</taxon>
        <taxon>Bryopsida</taxon>
        <taxon>Funariidae</taxon>
        <taxon>Funariales</taxon>
        <taxon>Funariaceae</taxon>
        <taxon>Physcomitrium</taxon>
    </lineage>
</organism>
<sequence>MALNIEATIFININKKEEKSFNLKRLVRQRCLLVSHLFFFAMDVLGYMLNDVKYNVEELILSNQKSCINSMFANDTMLHLKEVSNNLKYTIKVLNTYYAPFKTKINWYKITTI</sequence>
<reference evidence="1 3" key="1">
    <citation type="journal article" date="2008" name="Science">
        <title>The Physcomitrella genome reveals evolutionary insights into the conquest of land by plants.</title>
        <authorList>
            <person name="Rensing S."/>
            <person name="Lang D."/>
            <person name="Zimmer A."/>
            <person name="Terry A."/>
            <person name="Salamov A."/>
            <person name="Shapiro H."/>
            <person name="Nishiyama T."/>
            <person name="Perroud P.-F."/>
            <person name="Lindquist E."/>
            <person name="Kamisugi Y."/>
            <person name="Tanahashi T."/>
            <person name="Sakakibara K."/>
            <person name="Fujita T."/>
            <person name="Oishi K."/>
            <person name="Shin-I T."/>
            <person name="Kuroki Y."/>
            <person name="Toyoda A."/>
            <person name="Suzuki Y."/>
            <person name="Hashimoto A."/>
            <person name="Yamaguchi K."/>
            <person name="Sugano A."/>
            <person name="Kohara Y."/>
            <person name="Fujiyama A."/>
            <person name="Anterola A."/>
            <person name="Aoki S."/>
            <person name="Ashton N."/>
            <person name="Barbazuk W.B."/>
            <person name="Barker E."/>
            <person name="Bennetzen J."/>
            <person name="Bezanilla M."/>
            <person name="Blankenship R."/>
            <person name="Cho S.H."/>
            <person name="Dutcher S."/>
            <person name="Estelle M."/>
            <person name="Fawcett J.A."/>
            <person name="Gundlach H."/>
            <person name="Hanada K."/>
            <person name="Heyl A."/>
            <person name="Hicks K.A."/>
            <person name="Hugh J."/>
            <person name="Lohr M."/>
            <person name="Mayer K."/>
            <person name="Melkozernov A."/>
            <person name="Murata T."/>
            <person name="Nelson D."/>
            <person name="Pils B."/>
            <person name="Prigge M."/>
            <person name="Reiss B."/>
            <person name="Renner T."/>
            <person name="Rombauts S."/>
            <person name="Rushton P."/>
            <person name="Sanderfoot A."/>
            <person name="Schween G."/>
            <person name="Shiu S.-H."/>
            <person name="Stueber K."/>
            <person name="Theodoulou F.L."/>
            <person name="Tu H."/>
            <person name="Van de Peer Y."/>
            <person name="Verrier P.J."/>
            <person name="Waters E."/>
            <person name="Wood A."/>
            <person name="Yang L."/>
            <person name="Cove D."/>
            <person name="Cuming A."/>
            <person name="Hasebe M."/>
            <person name="Lucas S."/>
            <person name="Mishler D.B."/>
            <person name="Reski R."/>
            <person name="Grigoriev I."/>
            <person name="Quatrano R.S."/>
            <person name="Boore J.L."/>
        </authorList>
    </citation>
    <scope>NUCLEOTIDE SEQUENCE [LARGE SCALE GENOMIC DNA]</scope>
    <source>
        <strain evidence="2 3">cv. Gransden 2004</strain>
    </source>
</reference>
<dbReference type="EnsemblPlants" id="Pp3c27_1601V3.1">
    <property type="protein sequence ID" value="PAC:32952277.CDS.1"/>
    <property type="gene ID" value="Pp3c27_1601"/>
</dbReference>
<accession>A0A2K1IA74</accession>
<proteinExistence type="predicted"/>
<dbReference type="EMBL" id="ABEU02000027">
    <property type="protein sequence ID" value="PNR26182.1"/>
    <property type="molecule type" value="Genomic_DNA"/>
</dbReference>
<evidence type="ECO:0008006" key="4">
    <source>
        <dbReference type="Google" id="ProtNLM"/>
    </source>
</evidence>
<dbReference type="Proteomes" id="UP000006727">
    <property type="component" value="Chromosome 27"/>
</dbReference>
<dbReference type="InParanoid" id="A0A2K1IA74"/>
<dbReference type="Gramene" id="Pp3c27_1601V3.1">
    <property type="protein sequence ID" value="PAC:32952277.CDS.1"/>
    <property type="gene ID" value="Pp3c27_1601"/>
</dbReference>
<evidence type="ECO:0000313" key="2">
    <source>
        <dbReference type="EnsemblPlants" id="PAC:32952277.CDS.1"/>
    </source>
</evidence>
<keyword evidence="3" id="KW-1185">Reference proteome</keyword>
<dbReference type="AlphaFoldDB" id="A0A2K1IA74"/>
<gene>
    <name evidence="1" type="ORF">PHYPA_030756</name>
</gene>
<reference evidence="2" key="3">
    <citation type="submission" date="2020-12" db="UniProtKB">
        <authorList>
            <consortium name="EnsemblPlants"/>
        </authorList>
    </citation>
    <scope>IDENTIFICATION</scope>
</reference>
<evidence type="ECO:0000313" key="3">
    <source>
        <dbReference type="Proteomes" id="UP000006727"/>
    </source>
</evidence>
<evidence type="ECO:0000313" key="1">
    <source>
        <dbReference type="EMBL" id="PNR26182.1"/>
    </source>
</evidence>